<keyword evidence="3" id="KW-1185">Reference proteome</keyword>
<accession>A0A8H6R9V5</accession>
<evidence type="ECO:0000313" key="3">
    <source>
        <dbReference type="Proteomes" id="UP000660729"/>
    </source>
</evidence>
<evidence type="ECO:0000313" key="2">
    <source>
        <dbReference type="EMBL" id="KAF7187734.1"/>
    </source>
</evidence>
<dbReference type="OrthoDB" id="3648261at2759"/>
<dbReference type="Proteomes" id="UP000660729">
    <property type="component" value="Unassembled WGS sequence"/>
</dbReference>
<reference evidence="2" key="1">
    <citation type="submission" date="2020-04" db="EMBL/GenBank/DDBJ databases">
        <title>Draft genome resource of the tomato pathogen Pseudocercospora fuligena.</title>
        <authorList>
            <person name="Zaccaron A."/>
        </authorList>
    </citation>
    <scope>NUCLEOTIDE SEQUENCE</scope>
    <source>
        <strain evidence="2">PF001</strain>
    </source>
</reference>
<gene>
    <name evidence="2" type="ORF">HII31_11073</name>
</gene>
<comment type="caution">
    <text evidence="2">The sequence shown here is derived from an EMBL/GenBank/DDBJ whole genome shotgun (WGS) entry which is preliminary data.</text>
</comment>
<dbReference type="EMBL" id="JABCIY010000224">
    <property type="protein sequence ID" value="KAF7187734.1"/>
    <property type="molecule type" value="Genomic_DNA"/>
</dbReference>
<evidence type="ECO:0000256" key="1">
    <source>
        <dbReference type="SAM" id="MobiDB-lite"/>
    </source>
</evidence>
<name>A0A8H6R9V5_9PEZI</name>
<feature type="region of interest" description="Disordered" evidence="1">
    <location>
        <begin position="214"/>
        <end position="239"/>
    </location>
</feature>
<sequence length="340" mass="39672">MARWNRLSYISGRDRGRLSTNTINRFWPVQCSTNFTLQPPSSVSIATHQLRQGVAQDRDHRPAKSVWKRYSQDEDTIIVLRKTEGSTTTEIAEELDRSKDSVSQRIQTLTQYYPNLRKRRRGLTTADQAEVDFIQRSIFNDGLGVAEVCKRIGRSSRYVRRRLRWGQVPTRPGRTAETEALVLGMKAQGYTYESIAHRLDIEIVKVQNILAARTRSRQRTPKEDSKGIPKQRRHHGWTANEESKLLASYEKGQRAPKIAHELNRHLINTRVRLRELLISKGQLVPNGKLRYGQATLEEVVKLREESRLTWKQIAERFPERSFRAWQWQYFAHKKRTKGKS</sequence>
<proteinExistence type="predicted"/>
<organism evidence="2 3">
    <name type="scientific">Pseudocercospora fuligena</name>
    <dbReference type="NCBI Taxonomy" id="685502"/>
    <lineage>
        <taxon>Eukaryota</taxon>
        <taxon>Fungi</taxon>
        <taxon>Dikarya</taxon>
        <taxon>Ascomycota</taxon>
        <taxon>Pezizomycotina</taxon>
        <taxon>Dothideomycetes</taxon>
        <taxon>Dothideomycetidae</taxon>
        <taxon>Mycosphaerellales</taxon>
        <taxon>Mycosphaerellaceae</taxon>
        <taxon>Pseudocercospora</taxon>
    </lineage>
</organism>
<dbReference type="AlphaFoldDB" id="A0A8H6R9V5"/>
<protein>
    <submittedName>
        <fullName evidence="2">Uncharacterized protein</fullName>
    </submittedName>
</protein>